<organism evidence="6 7">
    <name type="scientific">Microbacterium oryzae</name>
    <dbReference type="NCBI Taxonomy" id="743009"/>
    <lineage>
        <taxon>Bacteria</taxon>
        <taxon>Bacillati</taxon>
        <taxon>Actinomycetota</taxon>
        <taxon>Actinomycetes</taxon>
        <taxon>Micrococcales</taxon>
        <taxon>Microbacteriaceae</taxon>
        <taxon>Microbacterium</taxon>
    </lineage>
</organism>
<accession>A0A6I6E5A3</accession>
<comment type="similarity">
    <text evidence="5">Belongs to the glutamate--cysteine ligase type 2 family. YbdK subfamily.</text>
</comment>
<keyword evidence="2 5" id="KW-0547">Nucleotide-binding</keyword>
<evidence type="ECO:0000256" key="1">
    <source>
        <dbReference type="ARBA" id="ARBA00022598"/>
    </source>
</evidence>
<protein>
    <recommendedName>
        <fullName evidence="5">Putative glutamate--cysteine ligase 2</fullName>
        <ecNumber evidence="5">6.3.2.2</ecNumber>
    </recommendedName>
    <alternativeName>
        <fullName evidence="5">Gamma-glutamylcysteine synthetase 2</fullName>
        <shortName evidence="5">GCS 2</shortName>
        <shortName evidence="5">Gamma-GCS 2</shortName>
    </alternativeName>
</protein>
<dbReference type="PANTHER" id="PTHR36510:SF1">
    <property type="entry name" value="GLUTAMATE--CYSTEINE LIGASE 2-RELATED"/>
    <property type="match status" value="1"/>
</dbReference>
<dbReference type="OrthoDB" id="9769628at2"/>
<comment type="catalytic activity">
    <reaction evidence="4 5">
        <text>L-cysteine + L-glutamate + ATP = gamma-L-glutamyl-L-cysteine + ADP + phosphate + H(+)</text>
        <dbReference type="Rhea" id="RHEA:13285"/>
        <dbReference type="ChEBI" id="CHEBI:15378"/>
        <dbReference type="ChEBI" id="CHEBI:29985"/>
        <dbReference type="ChEBI" id="CHEBI:30616"/>
        <dbReference type="ChEBI" id="CHEBI:35235"/>
        <dbReference type="ChEBI" id="CHEBI:43474"/>
        <dbReference type="ChEBI" id="CHEBI:58173"/>
        <dbReference type="ChEBI" id="CHEBI:456216"/>
        <dbReference type="EC" id="6.3.2.2"/>
    </reaction>
</comment>
<dbReference type="GO" id="GO:0042398">
    <property type="term" value="P:modified amino acid biosynthetic process"/>
    <property type="evidence" value="ECO:0007669"/>
    <property type="project" value="InterPro"/>
</dbReference>
<dbReference type="GO" id="GO:0005524">
    <property type="term" value="F:ATP binding"/>
    <property type="evidence" value="ECO:0007669"/>
    <property type="project" value="UniProtKB-KW"/>
</dbReference>
<dbReference type="InterPro" id="IPR006336">
    <property type="entry name" value="GCS2"/>
</dbReference>
<comment type="function">
    <text evidence="5">ATP-dependent carboxylate-amine ligase which exhibits weak glutamate--cysteine ligase activity.</text>
</comment>
<dbReference type="InterPro" id="IPR014746">
    <property type="entry name" value="Gln_synth/guanido_kin_cat_dom"/>
</dbReference>
<dbReference type="Gene3D" id="3.30.590.20">
    <property type="match status" value="1"/>
</dbReference>
<evidence type="ECO:0000313" key="6">
    <source>
        <dbReference type="EMBL" id="QGU27947.1"/>
    </source>
</evidence>
<name>A0A6I6E5A3_9MICO</name>
<dbReference type="InterPro" id="IPR011793">
    <property type="entry name" value="YbdK"/>
</dbReference>
<keyword evidence="3 5" id="KW-0067">ATP-binding</keyword>
<dbReference type="SUPFAM" id="SSF55931">
    <property type="entry name" value="Glutamine synthetase/guanido kinase"/>
    <property type="match status" value="1"/>
</dbReference>
<dbReference type="NCBIfam" id="NF010041">
    <property type="entry name" value="PRK13517.1-1"/>
    <property type="match status" value="1"/>
</dbReference>
<keyword evidence="7" id="KW-1185">Reference proteome</keyword>
<evidence type="ECO:0000256" key="2">
    <source>
        <dbReference type="ARBA" id="ARBA00022741"/>
    </source>
</evidence>
<evidence type="ECO:0000256" key="4">
    <source>
        <dbReference type="ARBA" id="ARBA00048819"/>
    </source>
</evidence>
<dbReference type="NCBIfam" id="TIGR02050">
    <property type="entry name" value="gshA_cyan_rel"/>
    <property type="match status" value="1"/>
</dbReference>
<dbReference type="AlphaFoldDB" id="A0A6I6E5A3"/>
<reference evidence="6 7" key="1">
    <citation type="submission" date="2018-09" db="EMBL/GenBank/DDBJ databases">
        <title>Whole genome sequencing of Microbacterium oryzae strain MB-10T.</title>
        <authorList>
            <person name="Das S.K."/>
        </authorList>
    </citation>
    <scope>NUCLEOTIDE SEQUENCE [LARGE SCALE GENOMIC DNA]</scope>
    <source>
        <strain evidence="6 7">MB-10</strain>
    </source>
</reference>
<dbReference type="EMBL" id="CP032550">
    <property type="protein sequence ID" value="QGU27947.1"/>
    <property type="molecule type" value="Genomic_DNA"/>
</dbReference>
<sequence length="381" mass="41206">MRLVPGKRVHPASARTDTRSMRTFGVEEELLLVDATTGRPRPLAPEILERSGEHELRGFAMTSEVAQEMVEVVVEPCRTADELRRAVRAGRETADGLARELDGRALALATSPVPQRTHLSEGPRYAAVRERFRGMAQGTLECGLHVHVAIDDAAEGVAVLDRIRVWLPVILALSANSPFRDGSDTGFASYRHVVWHLWPTAGPLELVGTPERYEQLVQSLLATGGILDDGQIYFDARLSRRHPTVEVRVADVCLDPEDTITLAVLIRGLVDTAVDEWRRGDEPNPLPAQAIRLASWMAARWGVRGDLVDPGTGRAAPAAEVVEALLAHVRPALAANGDTDTAEIGVREILVRGTGAERQRARRELSGSLAGAALGAGAVDD</sequence>
<keyword evidence="1 5" id="KW-0436">Ligase</keyword>
<evidence type="ECO:0000256" key="3">
    <source>
        <dbReference type="ARBA" id="ARBA00022840"/>
    </source>
</evidence>
<dbReference type="Pfam" id="PF04107">
    <property type="entry name" value="GCS2"/>
    <property type="match status" value="1"/>
</dbReference>
<dbReference type="PANTHER" id="PTHR36510">
    <property type="entry name" value="GLUTAMATE--CYSTEINE LIGASE 2-RELATED"/>
    <property type="match status" value="1"/>
</dbReference>
<gene>
    <name evidence="6" type="ORF">D7D94_09920</name>
</gene>
<evidence type="ECO:0000256" key="5">
    <source>
        <dbReference type="HAMAP-Rule" id="MF_01609"/>
    </source>
</evidence>
<dbReference type="Proteomes" id="UP000422989">
    <property type="component" value="Chromosome"/>
</dbReference>
<proteinExistence type="inferred from homology"/>
<dbReference type="GO" id="GO:0004357">
    <property type="term" value="F:glutamate-cysteine ligase activity"/>
    <property type="evidence" value="ECO:0007669"/>
    <property type="project" value="UniProtKB-EC"/>
</dbReference>
<dbReference type="InterPro" id="IPR050141">
    <property type="entry name" value="GCL_type2/YbdK_subfam"/>
</dbReference>
<dbReference type="KEGG" id="moj:D7D94_09920"/>
<evidence type="ECO:0000313" key="7">
    <source>
        <dbReference type="Proteomes" id="UP000422989"/>
    </source>
</evidence>
<dbReference type="HAMAP" id="MF_01609">
    <property type="entry name" value="Glu_cys_ligase_2"/>
    <property type="match status" value="1"/>
</dbReference>
<dbReference type="EC" id="6.3.2.2" evidence="5"/>